<name>A0A5L2BX45_LISMN</name>
<comment type="caution">
    <text evidence="1">The sequence shown here is derived from an EMBL/GenBank/DDBJ whole genome shotgun (WGS) entry which is preliminary data.</text>
</comment>
<proteinExistence type="predicted"/>
<dbReference type="AlphaFoldDB" id="A0A5L2BX45"/>
<protein>
    <submittedName>
        <fullName evidence="1">Uncharacterized protein</fullName>
    </submittedName>
</protein>
<evidence type="ECO:0000313" key="1">
    <source>
        <dbReference type="EMBL" id="EDH0804251.1"/>
    </source>
</evidence>
<dbReference type="EMBL" id="AAMGHL010000001">
    <property type="protein sequence ID" value="EDH0804251.1"/>
    <property type="molecule type" value="Genomic_DNA"/>
</dbReference>
<gene>
    <name evidence="1" type="ORF">GCV55_02045</name>
</gene>
<accession>A0A5L2BX45</accession>
<organism evidence="1">
    <name type="scientific">Listeria monocytogenes</name>
    <dbReference type="NCBI Taxonomy" id="1639"/>
    <lineage>
        <taxon>Bacteria</taxon>
        <taxon>Bacillati</taxon>
        <taxon>Bacillota</taxon>
        <taxon>Bacilli</taxon>
        <taxon>Bacillales</taxon>
        <taxon>Listeriaceae</taxon>
        <taxon>Listeria</taxon>
    </lineage>
</organism>
<sequence length="67" mass="8149">MIILLLLLIIEITQNRPYLFYLNNYLKRIILARMAFWNKPIRQNCLYKRGSCDVFATINVRTRIIWC</sequence>
<reference evidence="1" key="1">
    <citation type="submission" date="2019-10" db="EMBL/GenBank/DDBJ databases">
        <authorList>
            <consortium name="GenomeTrakr: Next Generation Sequencing Network for Food Pathogen Tracability"/>
        </authorList>
    </citation>
    <scope>NUCLEOTIDE SEQUENCE</scope>
    <source>
        <strain evidence="1">CFSAN085181</strain>
    </source>
</reference>